<dbReference type="InterPro" id="IPR002656">
    <property type="entry name" value="Acyl_transf_3_dom"/>
</dbReference>
<dbReference type="Pfam" id="PF01757">
    <property type="entry name" value="Acyl_transf_3"/>
    <property type="match status" value="1"/>
</dbReference>
<evidence type="ECO:0000313" key="3">
    <source>
        <dbReference type="EMBL" id="PMD45019.1"/>
    </source>
</evidence>
<dbReference type="STRING" id="1149755.A0A2J6S2M4"/>
<dbReference type="EMBL" id="KZ613940">
    <property type="protein sequence ID" value="PMD45019.1"/>
    <property type="molecule type" value="Genomic_DNA"/>
</dbReference>
<evidence type="ECO:0000256" key="1">
    <source>
        <dbReference type="SAM" id="Phobius"/>
    </source>
</evidence>
<feature type="transmembrane region" description="Helical" evidence="1">
    <location>
        <begin position="374"/>
        <end position="392"/>
    </location>
</feature>
<feature type="transmembrane region" description="Helical" evidence="1">
    <location>
        <begin position="77"/>
        <end position="95"/>
    </location>
</feature>
<keyword evidence="4" id="KW-1185">Reference proteome</keyword>
<keyword evidence="1" id="KW-0812">Transmembrane</keyword>
<feature type="domain" description="Acyltransferase 3" evidence="2">
    <location>
        <begin position="108"/>
        <end position="506"/>
    </location>
</feature>
<protein>
    <recommendedName>
        <fullName evidence="2">Acyltransferase 3 domain-containing protein</fullName>
    </recommendedName>
</protein>
<feature type="transmembrane region" description="Helical" evidence="1">
    <location>
        <begin position="444"/>
        <end position="463"/>
    </location>
</feature>
<feature type="transmembrane region" description="Helical" evidence="1">
    <location>
        <begin position="205"/>
        <end position="227"/>
    </location>
</feature>
<evidence type="ECO:0000259" key="2">
    <source>
        <dbReference type="Pfam" id="PF01757"/>
    </source>
</evidence>
<reference evidence="3 4" key="1">
    <citation type="submission" date="2016-04" db="EMBL/GenBank/DDBJ databases">
        <title>A degradative enzymes factory behind the ericoid mycorrhizal symbiosis.</title>
        <authorList>
            <consortium name="DOE Joint Genome Institute"/>
            <person name="Martino E."/>
            <person name="Morin E."/>
            <person name="Grelet G."/>
            <person name="Kuo A."/>
            <person name="Kohler A."/>
            <person name="Daghino S."/>
            <person name="Barry K."/>
            <person name="Choi C."/>
            <person name="Cichocki N."/>
            <person name="Clum A."/>
            <person name="Copeland A."/>
            <person name="Hainaut M."/>
            <person name="Haridas S."/>
            <person name="Labutti K."/>
            <person name="Lindquist E."/>
            <person name="Lipzen A."/>
            <person name="Khouja H.-R."/>
            <person name="Murat C."/>
            <person name="Ohm R."/>
            <person name="Olson A."/>
            <person name="Spatafora J."/>
            <person name="Veneault-Fourrey C."/>
            <person name="Henrissat B."/>
            <person name="Grigoriev I."/>
            <person name="Martin F."/>
            <person name="Perotto S."/>
        </authorList>
    </citation>
    <scope>NUCLEOTIDE SEQUENCE [LARGE SCALE GENOMIC DNA]</scope>
    <source>
        <strain evidence="3 4">F</strain>
    </source>
</reference>
<sequence>MQEQHTEGTLLQAFIQKGTISLFNLDNMELRSASKLNSMERLEQIPFLAQVDTSEKEPQHSSLSLSRSPFWKRYYRYLWRAIIFVLPSFLVRGSSDLRKDQARNFPTVYLDGLRGLFSFLVYVRHFLLPWERSLDTGYAQQGSGSDSNRHLVKLPFIRLVYSGPTILIFFLVSGFVLAYKPLKLIRKGDYNALIRAMVSSVFRRALRLFLPPVTSTFWVAIAVYFGLYKTRYEMMPGVMPRHPERFDSILLQLKDWGRFVLADLTHPWSWKSPKSEYDTHLWTIPIQFRSSMIVFLILIGLARTSSRSRMILILTLWLYSIQQGRWELVSFLAGIFLAERSIEKLEGGRDSMLPTHTPGVSPTSRMLAGFCKKLFWRVLFMLGFYVCSFPRQKEAGPLTPGFVWMSTLTTSYRMWCSFGTTMIVWAMISDSLLQGFFKSSVLRYMAKISFSLYLVHGPVLHLFGYSFVPTFMSLIGGNENGRYQLGVLLAFIALTPVMLWIADVFWRLVDQPCATFILRFENFCFAKDV</sequence>
<dbReference type="Proteomes" id="UP000235786">
    <property type="component" value="Unassembled WGS sequence"/>
</dbReference>
<organism evidence="3 4">
    <name type="scientific">Hyaloscypha variabilis (strain UAMH 11265 / GT02V1 / F)</name>
    <name type="common">Meliniomyces variabilis</name>
    <dbReference type="NCBI Taxonomy" id="1149755"/>
    <lineage>
        <taxon>Eukaryota</taxon>
        <taxon>Fungi</taxon>
        <taxon>Dikarya</taxon>
        <taxon>Ascomycota</taxon>
        <taxon>Pezizomycotina</taxon>
        <taxon>Leotiomycetes</taxon>
        <taxon>Helotiales</taxon>
        <taxon>Hyaloscyphaceae</taxon>
        <taxon>Hyaloscypha</taxon>
        <taxon>Hyaloscypha variabilis</taxon>
    </lineage>
</organism>
<accession>A0A2J6S2M4</accession>
<dbReference type="GO" id="GO:0016747">
    <property type="term" value="F:acyltransferase activity, transferring groups other than amino-acyl groups"/>
    <property type="evidence" value="ECO:0007669"/>
    <property type="project" value="InterPro"/>
</dbReference>
<dbReference type="PANTHER" id="PTHR23028:SF134">
    <property type="entry name" value="PUTATIVE (AFU_ORTHOLOGUE AFUA_4G08520)-RELATED"/>
    <property type="match status" value="1"/>
</dbReference>
<keyword evidence="1" id="KW-0472">Membrane</keyword>
<dbReference type="InterPro" id="IPR050879">
    <property type="entry name" value="Acyltransferase_3"/>
</dbReference>
<proteinExistence type="predicted"/>
<gene>
    <name evidence="3" type="ORF">L207DRAFT_562297</name>
</gene>
<dbReference type="AlphaFoldDB" id="A0A2J6S2M4"/>
<evidence type="ECO:0000313" key="4">
    <source>
        <dbReference type="Proteomes" id="UP000235786"/>
    </source>
</evidence>
<dbReference type="PANTHER" id="PTHR23028">
    <property type="entry name" value="ACETYLTRANSFERASE"/>
    <property type="match status" value="1"/>
</dbReference>
<name>A0A2J6S2M4_HYAVF</name>
<feature type="transmembrane region" description="Helical" evidence="1">
    <location>
        <begin position="412"/>
        <end position="432"/>
    </location>
</feature>
<keyword evidence="1" id="KW-1133">Transmembrane helix</keyword>
<feature type="transmembrane region" description="Helical" evidence="1">
    <location>
        <begin position="483"/>
        <end position="502"/>
    </location>
</feature>
<feature type="transmembrane region" description="Helical" evidence="1">
    <location>
        <begin position="159"/>
        <end position="179"/>
    </location>
</feature>
<dbReference type="OrthoDB" id="5819582at2759"/>
<feature type="transmembrane region" description="Helical" evidence="1">
    <location>
        <begin position="281"/>
        <end position="302"/>
    </location>
</feature>